<comment type="catalytic activity">
    <reaction evidence="8 9">
        <text>UTP + L-glutamine + ATP + H2O = CTP + L-glutamate + ADP + phosphate + 2 H(+)</text>
        <dbReference type="Rhea" id="RHEA:26426"/>
        <dbReference type="ChEBI" id="CHEBI:15377"/>
        <dbReference type="ChEBI" id="CHEBI:15378"/>
        <dbReference type="ChEBI" id="CHEBI:29985"/>
        <dbReference type="ChEBI" id="CHEBI:30616"/>
        <dbReference type="ChEBI" id="CHEBI:37563"/>
        <dbReference type="ChEBI" id="CHEBI:43474"/>
        <dbReference type="ChEBI" id="CHEBI:46398"/>
        <dbReference type="ChEBI" id="CHEBI:58359"/>
        <dbReference type="ChEBI" id="CHEBI:456216"/>
        <dbReference type="EC" id="6.3.4.2"/>
    </reaction>
</comment>
<dbReference type="GO" id="GO:0016829">
    <property type="term" value="F:lyase activity"/>
    <property type="evidence" value="ECO:0007669"/>
    <property type="project" value="UniProtKB-KW"/>
</dbReference>
<dbReference type="GO" id="GO:0042802">
    <property type="term" value="F:identical protein binding"/>
    <property type="evidence" value="ECO:0007669"/>
    <property type="project" value="TreeGrafter"/>
</dbReference>
<dbReference type="GO" id="GO:0005524">
    <property type="term" value="F:ATP binding"/>
    <property type="evidence" value="ECO:0007669"/>
    <property type="project" value="UniProtKB-KW"/>
</dbReference>
<comment type="function">
    <text evidence="9">Catalyzes the ATP-dependent amination of UTP to CTP with either L-glutamine or ammonia as the source of nitrogen.</text>
</comment>
<comment type="similarity">
    <text evidence="2 9">Belongs to the CTP synthase family.</text>
</comment>
<dbReference type="InterPro" id="IPR029062">
    <property type="entry name" value="Class_I_gatase-like"/>
</dbReference>
<dbReference type="GO" id="GO:0044210">
    <property type="term" value="P:'de novo' CTP biosynthetic process"/>
    <property type="evidence" value="ECO:0007669"/>
    <property type="project" value="UniProtKB-UniRule"/>
</dbReference>
<dbReference type="EC" id="6.3.4.2" evidence="9"/>
<dbReference type="Proteomes" id="UP000315496">
    <property type="component" value="Chromosome 2"/>
</dbReference>
<keyword evidence="13" id="KW-1185">Reference proteome</keyword>
<dbReference type="InterPro" id="IPR004468">
    <property type="entry name" value="CTP_synthase"/>
</dbReference>
<dbReference type="InterPro" id="IPR017926">
    <property type="entry name" value="GATASE"/>
</dbReference>
<dbReference type="PROSITE" id="PS51273">
    <property type="entry name" value="GATASE_TYPE_1"/>
    <property type="match status" value="1"/>
</dbReference>
<evidence type="ECO:0000256" key="9">
    <source>
        <dbReference type="RuleBase" id="RU810713"/>
    </source>
</evidence>
<feature type="domain" description="CTP synthase N-terminal" evidence="11">
    <location>
        <begin position="24"/>
        <end position="164"/>
    </location>
</feature>
<dbReference type="InterPro" id="IPR027417">
    <property type="entry name" value="P-loop_NTPase"/>
</dbReference>
<keyword evidence="7 9" id="KW-0665">Pyrimidine biosynthesis</keyword>
<evidence type="ECO:0000256" key="1">
    <source>
        <dbReference type="ARBA" id="ARBA00005171"/>
    </source>
</evidence>
<dbReference type="GO" id="GO:0003883">
    <property type="term" value="F:CTP synthase activity"/>
    <property type="evidence" value="ECO:0007669"/>
    <property type="project" value="UniProtKB-UniRule"/>
</dbReference>
<dbReference type="CDD" id="cd01746">
    <property type="entry name" value="GATase1_CTP_Synthase"/>
    <property type="match status" value="1"/>
</dbReference>
<dbReference type="Gene3D" id="3.40.50.880">
    <property type="match status" value="1"/>
</dbReference>
<evidence type="ECO:0000259" key="11">
    <source>
        <dbReference type="Pfam" id="PF06418"/>
    </source>
</evidence>
<organism evidence="12 13">
    <name type="scientific">Giardia muris</name>
    <dbReference type="NCBI Taxonomy" id="5742"/>
    <lineage>
        <taxon>Eukaryota</taxon>
        <taxon>Metamonada</taxon>
        <taxon>Diplomonadida</taxon>
        <taxon>Hexamitidae</taxon>
        <taxon>Giardiinae</taxon>
        <taxon>Giardia</taxon>
    </lineage>
</organism>
<feature type="domain" description="Glutamine amidotransferase" evidence="10">
    <location>
        <begin position="427"/>
        <end position="666"/>
    </location>
</feature>
<dbReference type="InterPro" id="IPR017456">
    <property type="entry name" value="CTP_synthase_N"/>
</dbReference>
<evidence type="ECO:0000313" key="12">
    <source>
        <dbReference type="EMBL" id="TNJ28669.1"/>
    </source>
</evidence>
<dbReference type="Gene3D" id="3.40.50.300">
    <property type="entry name" value="P-loop containing nucleotide triphosphate hydrolases"/>
    <property type="match status" value="1"/>
</dbReference>
<evidence type="ECO:0000256" key="6">
    <source>
        <dbReference type="ARBA" id="ARBA00022962"/>
    </source>
</evidence>
<gene>
    <name evidence="12" type="ORF">GMRT_13195</name>
</gene>
<comment type="caution">
    <text evidence="12">The sequence shown here is derived from an EMBL/GenBank/DDBJ whole genome shotgun (WGS) entry which is preliminary data.</text>
</comment>
<evidence type="ECO:0000256" key="2">
    <source>
        <dbReference type="ARBA" id="ARBA00007533"/>
    </source>
</evidence>
<comment type="pathway">
    <text evidence="1 9">Pyrimidine metabolism; CTP biosynthesis via de novo pathway; CTP from UDP: step 2/2.</text>
</comment>
<dbReference type="Pfam" id="PF00117">
    <property type="entry name" value="GATase"/>
    <property type="match status" value="1"/>
</dbReference>
<dbReference type="SUPFAM" id="SSF52540">
    <property type="entry name" value="P-loop containing nucleoside triphosphate hydrolases"/>
    <property type="match status" value="1"/>
</dbReference>
<proteinExistence type="inferred from homology"/>
<dbReference type="OrthoDB" id="10253026at2759"/>
<accession>A0A4Z1T7W5</accession>
<reference evidence="12 13" key="1">
    <citation type="submission" date="2019-05" db="EMBL/GenBank/DDBJ databases">
        <title>The compact genome of Giardia muris reveals important steps in the evolution of intestinal protozoan parasites.</title>
        <authorList>
            <person name="Xu F."/>
            <person name="Jimenez-Gonzalez A."/>
            <person name="Einarsson E."/>
            <person name="Astvaldsson A."/>
            <person name="Peirasmaki D."/>
            <person name="Eckmann L."/>
            <person name="Andersson J.O."/>
            <person name="Svard S.G."/>
            <person name="Jerlstrom-Hultqvist J."/>
        </authorList>
    </citation>
    <scope>NUCLEOTIDE SEQUENCE [LARGE SCALE GENOMIC DNA]</scope>
    <source>
        <strain evidence="12 13">Roberts-Thomson</strain>
    </source>
</reference>
<evidence type="ECO:0000313" key="13">
    <source>
        <dbReference type="Proteomes" id="UP000315496"/>
    </source>
</evidence>
<sequence length="670" mass="75588">MADAVETTSNRFIFIFSDETNTSKTALSAYIASHLDRMHYPYSYLKLSPTLSLTFGNLTPTSAGEAFITHDGGEVDYDVGIVERSISKVLPRTSNLTLGQAIQALYRQQEEQKDTGYAYLTVERDLLNYLVDYVQTMPPYLYEPREHQTPIRIVEIGGSINNRSARLLFSVIPTILDGSPSGPLPGFTCPKFHRSDMLLLMTTVTPERLSLEAMDIQHLLMPDYLILSNTLKETDVLDDGYRLTALKCDETGHYTTDFEVKELISKWNFAWYLRSREHLPLRTSRRLKTFPDEVLLEETKDVQLAELEDVARNAEIAGVKSEFIMGVSTSLTTAFQHCSSEEPSQTVSVSSIYTDSTAQLSRFIDEVSYEHSSEVHLDVDRTLQSSEEFVARVVTAATTLRCKNEHKLELVPRIIAIVGKFVTREESYLSVLEALRSTFRRRRPGYTFSFMWIDPTVLNEENYCTILQPAHGIILPGGFGNVGVDGLILSIRYARKNNISFLGLCLGMQMAICEFARNECGMKGANSSEMDRETPYPLIHSIQAMVEMEIIKPLQAASANQGTSAKYGYMRLGDLPVHIRPGTIASKLYGGRKVASERHWHSYGANMSLFCRLEEKGLVGSIWDSTDQLVLGIELPEHKFFFATQFHPEFASKHRAPHEIFVGFIESLYK</sequence>
<evidence type="ECO:0000256" key="5">
    <source>
        <dbReference type="ARBA" id="ARBA00022840"/>
    </source>
</evidence>
<keyword evidence="3 9" id="KW-0436">Ligase</keyword>
<dbReference type="PANTHER" id="PTHR11550:SF0">
    <property type="entry name" value="CTP SYNTHASE-RELATED"/>
    <property type="match status" value="1"/>
</dbReference>
<protein>
    <recommendedName>
        <fullName evidence="9">CTP synthase</fullName>
        <ecNumber evidence="9">6.3.4.2</ecNumber>
    </recommendedName>
    <alternativeName>
        <fullName evidence="9">UTP--ammonia ligase</fullName>
    </alternativeName>
</protein>
<dbReference type="AlphaFoldDB" id="A0A4Z1T7W5"/>
<evidence type="ECO:0000256" key="3">
    <source>
        <dbReference type="ARBA" id="ARBA00022598"/>
    </source>
</evidence>
<keyword evidence="4 9" id="KW-0547">Nucleotide-binding</keyword>
<keyword evidence="6 9" id="KW-0315">Glutamine amidotransferase</keyword>
<dbReference type="SUPFAM" id="SSF52317">
    <property type="entry name" value="Class I glutamine amidotransferase-like"/>
    <property type="match status" value="1"/>
</dbReference>
<dbReference type="InterPro" id="IPR033828">
    <property type="entry name" value="GATase1_CTP_Synthase"/>
</dbReference>
<name>A0A4Z1T7W5_GIAMU</name>
<keyword evidence="12" id="KW-0456">Lyase</keyword>
<evidence type="ECO:0000256" key="8">
    <source>
        <dbReference type="ARBA" id="ARBA00047781"/>
    </source>
</evidence>
<dbReference type="GO" id="GO:0019856">
    <property type="term" value="P:pyrimidine nucleobase biosynthetic process"/>
    <property type="evidence" value="ECO:0007669"/>
    <property type="project" value="TreeGrafter"/>
</dbReference>
<dbReference type="PANTHER" id="PTHR11550">
    <property type="entry name" value="CTP SYNTHASE"/>
    <property type="match status" value="1"/>
</dbReference>
<dbReference type="EMBL" id="VDLU01000002">
    <property type="protein sequence ID" value="TNJ28669.1"/>
    <property type="molecule type" value="Genomic_DNA"/>
</dbReference>
<keyword evidence="5 9" id="KW-0067">ATP-binding</keyword>
<evidence type="ECO:0000256" key="7">
    <source>
        <dbReference type="ARBA" id="ARBA00022975"/>
    </source>
</evidence>
<evidence type="ECO:0000256" key="4">
    <source>
        <dbReference type="ARBA" id="ARBA00022741"/>
    </source>
</evidence>
<dbReference type="Pfam" id="PF06418">
    <property type="entry name" value="CTP_synth_N"/>
    <property type="match status" value="1"/>
</dbReference>
<dbReference type="UniPathway" id="UPA00159">
    <property type="reaction ID" value="UER00277"/>
</dbReference>
<dbReference type="VEuPathDB" id="GiardiaDB:GMRT_13195"/>
<evidence type="ECO:0000259" key="10">
    <source>
        <dbReference type="Pfam" id="PF00117"/>
    </source>
</evidence>